<evidence type="ECO:0000256" key="2">
    <source>
        <dbReference type="ARBA" id="ARBA00005525"/>
    </source>
</evidence>
<dbReference type="AlphaFoldDB" id="A0A0H3J4B6"/>
<dbReference type="InterPro" id="IPR036291">
    <property type="entry name" value="NAD(P)-bd_dom_sf"/>
</dbReference>
<evidence type="ECO:0000259" key="12">
    <source>
        <dbReference type="Pfam" id="PF03807"/>
    </source>
</evidence>
<evidence type="ECO:0000256" key="7">
    <source>
        <dbReference type="ARBA" id="ARBA00023002"/>
    </source>
</evidence>
<comment type="similarity">
    <text evidence="2 9">Belongs to the pyrroline-5-carboxylate reductase family.</text>
</comment>
<keyword evidence="6 9" id="KW-0521">NADP</keyword>
<dbReference type="FunFam" id="1.10.3730.10:FF:000001">
    <property type="entry name" value="Pyrroline-5-carboxylate reductase"/>
    <property type="match status" value="1"/>
</dbReference>
<keyword evidence="4 9" id="KW-0028">Amino-acid biosynthesis</keyword>
<keyword evidence="5 9" id="KW-0641">Proline biosynthesis</keyword>
<keyword evidence="3 9" id="KW-0963">Cytoplasm</keyword>
<comment type="catalytic activity">
    <reaction evidence="9">
        <text>L-proline + NADP(+) = (S)-1-pyrroline-5-carboxylate + NADPH + 2 H(+)</text>
        <dbReference type="Rhea" id="RHEA:14109"/>
        <dbReference type="ChEBI" id="CHEBI:15378"/>
        <dbReference type="ChEBI" id="CHEBI:17388"/>
        <dbReference type="ChEBI" id="CHEBI:57783"/>
        <dbReference type="ChEBI" id="CHEBI:58349"/>
        <dbReference type="ChEBI" id="CHEBI:60039"/>
        <dbReference type="EC" id="1.5.1.2"/>
    </reaction>
</comment>
<evidence type="ECO:0000256" key="10">
    <source>
        <dbReference type="NCBIfam" id="TIGR00112"/>
    </source>
</evidence>
<feature type="binding site" evidence="11">
    <location>
        <begin position="71"/>
        <end position="74"/>
    </location>
    <ligand>
        <name>NADP(+)</name>
        <dbReference type="ChEBI" id="CHEBI:58349"/>
    </ligand>
</feature>
<evidence type="ECO:0000313" key="17">
    <source>
        <dbReference type="Proteomes" id="UP000030905"/>
    </source>
</evidence>
<dbReference type="GO" id="GO:0005737">
    <property type="term" value="C:cytoplasm"/>
    <property type="evidence" value="ECO:0007669"/>
    <property type="project" value="UniProtKB-SubCell"/>
</dbReference>
<dbReference type="KEGG" id="cpae:CPAST_c22490"/>
<comment type="function">
    <text evidence="8 9">Catalyzes the reduction of 1-pyrroline-5-carboxylate (PCA) to L-proline.</text>
</comment>
<evidence type="ECO:0000313" key="15">
    <source>
        <dbReference type="EMBL" id="KRU11683.1"/>
    </source>
</evidence>
<dbReference type="EC" id="1.5.1.2" evidence="9 10"/>
<evidence type="ECO:0000256" key="6">
    <source>
        <dbReference type="ARBA" id="ARBA00022857"/>
    </source>
</evidence>
<evidence type="ECO:0000256" key="11">
    <source>
        <dbReference type="PIRSR" id="PIRSR000193-1"/>
    </source>
</evidence>
<dbReference type="Proteomes" id="UP000028042">
    <property type="component" value="Unassembled WGS sequence"/>
</dbReference>
<dbReference type="FunFam" id="3.40.50.720:FF:000190">
    <property type="entry name" value="Pyrroline-5-carboxylate reductase"/>
    <property type="match status" value="1"/>
</dbReference>
<organism evidence="14 17">
    <name type="scientific">Clostridium pasteurianum DSM 525 = ATCC 6013</name>
    <dbReference type="NCBI Taxonomy" id="1262449"/>
    <lineage>
        <taxon>Bacteria</taxon>
        <taxon>Bacillati</taxon>
        <taxon>Bacillota</taxon>
        <taxon>Clostridia</taxon>
        <taxon>Eubacteriales</taxon>
        <taxon>Clostridiaceae</taxon>
        <taxon>Clostridium</taxon>
    </lineage>
</organism>
<dbReference type="PANTHER" id="PTHR11645">
    <property type="entry name" value="PYRROLINE-5-CARBOXYLATE REDUCTASE"/>
    <property type="match status" value="1"/>
</dbReference>
<feature type="binding site" evidence="11">
    <location>
        <begin position="9"/>
        <end position="14"/>
    </location>
    <ligand>
        <name>NADP(+)</name>
        <dbReference type="ChEBI" id="CHEBI:58349"/>
    </ligand>
</feature>
<evidence type="ECO:0000313" key="16">
    <source>
        <dbReference type="Proteomes" id="UP000028042"/>
    </source>
</evidence>
<comment type="subcellular location">
    <subcellularLocation>
        <location evidence="1 9">Cytoplasm</location>
    </subcellularLocation>
</comment>
<proteinExistence type="inferred from homology"/>
<evidence type="ECO:0000259" key="13">
    <source>
        <dbReference type="Pfam" id="PF14748"/>
    </source>
</evidence>
<evidence type="ECO:0000256" key="5">
    <source>
        <dbReference type="ARBA" id="ARBA00022650"/>
    </source>
</evidence>
<dbReference type="Gene3D" id="1.10.3730.10">
    <property type="entry name" value="ProC C-terminal domain-like"/>
    <property type="match status" value="1"/>
</dbReference>
<reference evidence="15" key="2">
    <citation type="submission" date="2015-10" db="EMBL/GenBank/DDBJ databases">
        <title>Improved Draft Genome Sequence of Clostridium pasteurianum Strain ATCC 6013 (DSM 525) Using a Hybrid Next-Generation Sequencing Approach.</title>
        <authorList>
            <person name="Pyne M.E."/>
            <person name="Utturkar S.M."/>
            <person name="Brown S.D."/>
            <person name="Moo-Young M."/>
            <person name="Chung D.A."/>
            <person name="Chou P.C."/>
        </authorList>
    </citation>
    <scope>NUCLEOTIDE SEQUENCE</scope>
    <source>
        <strain evidence="15">ATCC 6013</strain>
    </source>
</reference>
<keyword evidence="17" id="KW-1185">Reference proteome</keyword>
<reference evidence="14 17" key="1">
    <citation type="journal article" date="2015" name="Genome Announc.">
        <title>Complete Genome Sequence of the Nitrogen-Fixing and Solvent-Producing Clostridium pasteurianum DSM 525.</title>
        <authorList>
            <person name="Poehlein A."/>
            <person name="Grosse-Honebrink A."/>
            <person name="Zhang Y."/>
            <person name="Minton N.P."/>
            <person name="Daniel R."/>
        </authorList>
    </citation>
    <scope>NUCLEOTIDE SEQUENCE [LARGE SCALE GENOMIC DNA]</scope>
    <source>
        <strain evidence="14">DSM 525</strain>
        <strain evidence="17">DSM 525 / ATCC 6013</strain>
    </source>
</reference>
<dbReference type="EMBL" id="JPGY02000001">
    <property type="protein sequence ID" value="KRU11683.1"/>
    <property type="molecule type" value="Genomic_DNA"/>
</dbReference>
<dbReference type="UniPathway" id="UPA00098">
    <property type="reaction ID" value="UER00361"/>
</dbReference>
<dbReference type="HAMAP" id="MF_01925">
    <property type="entry name" value="P5C_reductase"/>
    <property type="match status" value="1"/>
</dbReference>
<dbReference type="PATRIC" id="fig|1262449.3.peg.741"/>
<dbReference type="InterPro" id="IPR000304">
    <property type="entry name" value="Pyrroline-COOH_reductase"/>
</dbReference>
<protein>
    <recommendedName>
        <fullName evidence="9 10">Pyrroline-5-carboxylate reductase</fullName>
        <shortName evidence="9">P5C reductase</shortName>
        <shortName evidence="9">P5CR</shortName>
        <ecNumber evidence="9 10">1.5.1.2</ecNumber>
    </recommendedName>
    <alternativeName>
        <fullName evidence="9">PCA reductase</fullName>
    </alternativeName>
</protein>
<dbReference type="SUPFAM" id="SSF48179">
    <property type="entry name" value="6-phosphogluconate dehydrogenase C-terminal domain-like"/>
    <property type="match status" value="1"/>
</dbReference>
<dbReference type="Gene3D" id="3.40.50.720">
    <property type="entry name" value="NAD(P)-binding Rossmann-like Domain"/>
    <property type="match status" value="1"/>
</dbReference>
<accession>A0A0H3J4B6</accession>
<evidence type="ECO:0000256" key="1">
    <source>
        <dbReference type="ARBA" id="ARBA00004496"/>
    </source>
</evidence>
<keyword evidence="7 9" id="KW-0560">Oxidoreductase</keyword>
<dbReference type="Pfam" id="PF14748">
    <property type="entry name" value="P5CR_dimer"/>
    <property type="match status" value="1"/>
</dbReference>
<evidence type="ECO:0000256" key="3">
    <source>
        <dbReference type="ARBA" id="ARBA00022490"/>
    </source>
</evidence>
<dbReference type="PANTHER" id="PTHR11645:SF0">
    <property type="entry name" value="PYRROLINE-5-CARBOXYLATE REDUCTASE 3"/>
    <property type="match status" value="1"/>
</dbReference>
<dbReference type="SUPFAM" id="SSF51735">
    <property type="entry name" value="NAD(P)-binding Rossmann-fold domains"/>
    <property type="match status" value="1"/>
</dbReference>
<dbReference type="Pfam" id="PF03807">
    <property type="entry name" value="F420_oxidored"/>
    <property type="match status" value="1"/>
</dbReference>
<evidence type="ECO:0000256" key="4">
    <source>
        <dbReference type="ARBA" id="ARBA00022605"/>
    </source>
</evidence>
<evidence type="ECO:0000256" key="8">
    <source>
        <dbReference type="ARBA" id="ARBA00058118"/>
    </source>
</evidence>
<dbReference type="RefSeq" id="WP_003441687.1">
    <property type="nucleotide sequence ID" value="NZ_ANZB01000002.1"/>
</dbReference>
<dbReference type="KEGG" id="cpat:CLPA_c22490"/>
<dbReference type="GO" id="GO:0004735">
    <property type="term" value="F:pyrroline-5-carboxylate reductase activity"/>
    <property type="evidence" value="ECO:0007669"/>
    <property type="project" value="UniProtKB-UniRule"/>
</dbReference>
<dbReference type="GO" id="GO:0055129">
    <property type="term" value="P:L-proline biosynthetic process"/>
    <property type="evidence" value="ECO:0007669"/>
    <property type="project" value="UniProtKB-UniRule"/>
</dbReference>
<feature type="domain" description="Pyrroline-5-carboxylate reductase catalytic N-terminal" evidence="12">
    <location>
        <begin position="5"/>
        <end position="99"/>
    </location>
</feature>
<sequence>MLDKKITFIGGGNMAEGIIGGLVSNEVFKPKNITVFDILDERRKYLEATYGISSANTAVSVVKDADVVVIAVLPQDIVQASQHIKNELSEETIIISICAAVRIEKLENIFGSQHKIVRVMPNTMIEAKHGYSAVSLNEKTKDGDKEIIVTLLSGLGKVMFIDEKLINAFTAYSCAGPAYIMYFIAALIDSGVESGFSRKDSTSIALENLIASAVTLQKIGKHPYEITDRMNSPAGIGINASHVLNESGFHGIVMSAVKKALERTNELENKVF</sequence>
<dbReference type="EMBL" id="CP009268">
    <property type="protein sequence ID" value="AJA52307.1"/>
    <property type="molecule type" value="Genomic_DNA"/>
</dbReference>
<reference evidence="15 16" key="3">
    <citation type="journal article" name="Genome Announc.">
        <title>Improved Draft Genome Sequence of Clostridium pasteurianum Strain ATCC 6013 (DSM 525) Using a Hybrid Next-Generation Sequencing Approach.</title>
        <authorList>
            <person name="Pyne M.E."/>
            <person name="Utturkar S."/>
            <person name="Brown S.D."/>
            <person name="Moo-Young M."/>
            <person name="Chung D.A."/>
            <person name="Chou C.P."/>
        </authorList>
    </citation>
    <scope>NUCLEOTIDE SEQUENCE [LARGE SCALE GENOMIC DNA]</scope>
    <source>
        <strain evidence="15 16">ATCC 6013</strain>
    </source>
</reference>
<feature type="domain" description="Pyrroline-5-carboxylate reductase dimerisation" evidence="13">
    <location>
        <begin position="163"/>
        <end position="267"/>
    </location>
</feature>
<dbReference type="NCBIfam" id="TIGR00112">
    <property type="entry name" value="proC"/>
    <property type="match status" value="1"/>
</dbReference>
<dbReference type="PIRSF" id="PIRSF000193">
    <property type="entry name" value="Pyrrol-5-carb_rd"/>
    <property type="match status" value="1"/>
</dbReference>
<name>A0A0H3J4B6_CLOPA</name>
<dbReference type="InterPro" id="IPR008927">
    <property type="entry name" value="6-PGluconate_DH-like_C_sf"/>
</dbReference>
<evidence type="ECO:0000256" key="9">
    <source>
        <dbReference type="HAMAP-Rule" id="MF_01925"/>
    </source>
</evidence>
<comment type="pathway">
    <text evidence="9">Amino-acid biosynthesis; L-proline biosynthesis; L-proline from L-glutamate 5-semialdehyde: step 1/1.</text>
</comment>
<dbReference type="InterPro" id="IPR029036">
    <property type="entry name" value="P5CR_dimer"/>
</dbReference>
<dbReference type="GeneID" id="93074394"/>
<gene>
    <name evidence="14" type="primary">proC1</name>
    <name evidence="9" type="synonym">proC</name>
    <name evidence="14" type="ORF">CLPA_c22490</name>
    <name evidence="15" type="ORF">CP6013_00930</name>
</gene>
<evidence type="ECO:0000313" key="14">
    <source>
        <dbReference type="EMBL" id="AJA52307.1"/>
    </source>
</evidence>
<dbReference type="Proteomes" id="UP000030905">
    <property type="component" value="Chromosome"/>
</dbReference>
<comment type="catalytic activity">
    <reaction evidence="9">
        <text>L-proline + NAD(+) = (S)-1-pyrroline-5-carboxylate + NADH + 2 H(+)</text>
        <dbReference type="Rhea" id="RHEA:14105"/>
        <dbReference type="ChEBI" id="CHEBI:15378"/>
        <dbReference type="ChEBI" id="CHEBI:17388"/>
        <dbReference type="ChEBI" id="CHEBI:57540"/>
        <dbReference type="ChEBI" id="CHEBI:57945"/>
        <dbReference type="ChEBI" id="CHEBI:60039"/>
        <dbReference type="EC" id="1.5.1.2"/>
    </reaction>
</comment>
<dbReference type="eggNOG" id="COG0345">
    <property type="taxonomic scope" value="Bacteria"/>
</dbReference>
<dbReference type="InterPro" id="IPR028939">
    <property type="entry name" value="P5C_Rdtase_cat_N"/>
</dbReference>